<keyword evidence="3" id="KW-1185">Reference proteome</keyword>
<evidence type="ECO:0000313" key="3">
    <source>
        <dbReference type="Proteomes" id="UP000799291"/>
    </source>
</evidence>
<evidence type="ECO:0000256" key="1">
    <source>
        <dbReference type="SAM" id="MobiDB-lite"/>
    </source>
</evidence>
<gene>
    <name evidence="2" type="ORF">K458DRAFT_395117</name>
</gene>
<organism evidence="2 3">
    <name type="scientific">Lentithecium fluviatile CBS 122367</name>
    <dbReference type="NCBI Taxonomy" id="1168545"/>
    <lineage>
        <taxon>Eukaryota</taxon>
        <taxon>Fungi</taxon>
        <taxon>Dikarya</taxon>
        <taxon>Ascomycota</taxon>
        <taxon>Pezizomycotina</taxon>
        <taxon>Dothideomycetes</taxon>
        <taxon>Pleosporomycetidae</taxon>
        <taxon>Pleosporales</taxon>
        <taxon>Massarineae</taxon>
        <taxon>Lentitheciaceae</taxon>
        <taxon>Lentithecium</taxon>
    </lineage>
</organism>
<evidence type="ECO:0000313" key="2">
    <source>
        <dbReference type="EMBL" id="KAF2678301.1"/>
    </source>
</evidence>
<dbReference type="Proteomes" id="UP000799291">
    <property type="component" value="Unassembled WGS sequence"/>
</dbReference>
<dbReference type="OrthoDB" id="3746658at2759"/>
<proteinExistence type="predicted"/>
<sequence>MAALATTTLASPTSSPNELSARWDPQSLRTVLCDKLGKCDWNSGDAWNSLWHCYGDWQVQPAAICGGKNSCAGPIAHCV</sequence>
<dbReference type="EMBL" id="MU005613">
    <property type="protein sequence ID" value="KAF2678301.1"/>
    <property type="molecule type" value="Genomic_DNA"/>
</dbReference>
<feature type="region of interest" description="Disordered" evidence="1">
    <location>
        <begin position="1"/>
        <end position="22"/>
    </location>
</feature>
<feature type="compositionally biased region" description="Low complexity" evidence="1">
    <location>
        <begin position="1"/>
        <end position="16"/>
    </location>
</feature>
<name>A0A6G1IK29_9PLEO</name>
<accession>A0A6G1IK29</accession>
<protein>
    <submittedName>
        <fullName evidence="2">Uncharacterized protein</fullName>
    </submittedName>
</protein>
<dbReference type="AlphaFoldDB" id="A0A6G1IK29"/>
<reference evidence="2" key="1">
    <citation type="journal article" date="2020" name="Stud. Mycol.">
        <title>101 Dothideomycetes genomes: a test case for predicting lifestyles and emergence of pathogens.</title>
        <authorList>
            <person name="Haridas S."/>
            <person name="Albert R."/>
            <person name="Binder M."/>
            <person name="Bloem J."/>
            <person name="Labutti K."/>
            <person name="Salamov A."/>
            <person name="Andreopoulos B."/>
            <person name="Baker S."/>
            <person name="Barry K."/>
            <person name="Bills G."/>
            <person name="Bluhm B."/>
            <person name="Cannon C."/>
            <person name="Castanera R."/>
            <person name="Culley D."/>
            <person name="Daum C."/>
            <person name="Ezra D."/>
            <person name="Gonzalez J."/>
            <person name="Henrissat B."/>
            <person name="Kuo A."/>
            <person name="Liang C."/>
            <person name="Lipzen A."/>
            <person name="Lutzoni F."/>
            <person name="Magnuson J."/>
            <person name="Mondo S."/>
            <person name="Nolan M."/>
            <person name="Ohm R."/>
            <person name="Pangilinan J."/>
            <person name="Park H.-J."/>
            <person name="Ramirez L."/>
            <person name="Alfaro M."/>
            <person name="Sun H."/>
            <person name="Tritt A."/>
            <person name="Yoshinaga Y."/>
            <person name="Zwiers L.-H."/>
            <person name="Turgeon B."/>
            <person name="Goodwin S."/>
            <person name="Spatafora J."/>
            <person name="Crous P."/>
            <person name="Grigoriev I."/>
        </authorList>
    </citation>
    <scope>NUCLEOTIDE SEQUENCE</scope>
    <source>
        <strain evidence="2">CBS 122367</strain>
    </source>
</reference>